<keyword evidence="4" id="KW-1185">Reference proteome</keyword>
<dbReference type="Proteomes" id="UP000533637">
    <property type="component" value="Unassembled WGS sequence"/>
</dbReference>
<organism evidence="3 4">
    <name type="scientific">Parabacteroides faecis</name>
    <dbReference type="NCBI Taxonomy" id="1217282"/>
    <lineage>
        <taxon>Bacteria</taxon>
        <taxon>Pseudomonadati</taxon>
        <taxon>Bacteroidota</taxon>
        <taxon>Bacteroidia</taxon>
        <taxon>Bacteroidales</taxon>
        <taxon>Tannerellaceae</taxon>
        <taxon>Parabacteroides</taxon>
    </lineage>
</organism>
<dbReference type="RefSeq" id="WP_183670573.1">
    <property type="nucleotide sequence ID" value="NZ_BMPB01000001.1"/>
</dbReference>
<gene>
    <name evidence="3" type="ORF">GGQ57_002139</name>
</gene>
<dbReference type="SUPFAM" id="SSF51161">
    <property type="entry name" value="Trimeric LpxA-like enzymes"/>
    <property type="match status" value="1"/>
</dbReference>
<evidence type="ECO:0000259" key="1">
    <source>
        <dbReference type="Pfam" id="PF16314"/>
    </source>
</evidence>
<dbReference type="Pfam" id="PF16314">
    <property type="entry name" value="DUF4954"/>
    <property type="match status" value="1"/>
</dbReference>
<dbReference type="InterPro" id="IPR011004">
    <property type="entry name" value="Trimer_LpxA-like_sf"/>
</dbReference>
<name>A0ABR6KMY1_9BACT</name>
<reference evidence="3 4" key="1">
    <citation type="submission" date="2020-08" db="EMBL/GenBank/DDBJ databases">
        <title>Genomic Encyclopedia of Type Strains, Phase IV (KMG-IV): sequencing the most valuable type-strain genomes for metagenomic binning, comparative biology and taxonomic classification.</title>
        <authorList>
            <person name="Goeker M."/>
        </authorList>
    </citation>
    <scope>NUCLEOTIDE SEQUENCE [LARGE SCALE GENOMIC DNA]</scope>
    <source>
        <strain evidence="3 4">DSM 102983</strain>
    </source>
</reference>
<protein>
    <submittedName>
        <fullName evidence="3">NDP-sugar pyrophosphorylase family protein</fullName>
    </submittedName>
</protein>
<dbReference type="Gene3D" id="2.160.10.10">
    <property type="entry name" value="Hexapeptide repeat proteins"/>
    <property type="match status" value="1"/>
</dbReference>
<feature type="domain" description="DUF4954" evidence="1">
    <location>
        <begin position="5"/>
        <end position="436"/>
    </location>
</feature>
<evidence type="ECO:0000313" key="3">
    <source>
        <dbReference type="EMBL" id="MBB4622242.1"/>
    </source>
</evidence>
<proteinExistence type="predicted"/>
<accession>A0ABR6KMY1</accession>
<sequence>MEKIRNLRPEEIALLQSQGCHAENWENVIVPVVFETKYIYNVRFSGTVILGAFEKEFTLPGGVRKHSGLKNTTLHNCMLGDNVLIENTHNYIANYRIQDNCFIENVNVIVVDGQSSFGNNVLVSVLNETGGREVPIYDWLSAPMAYVIALYRHRPKLIERLQELIAGYTRKITSDYGIIGENSKIINTGTIRNINIGKHVTIENCTRLENGTVNSNEKAPVYIGDSVIAQDFIISSGAVIADAAKIIRCFIGQACHVTHNFSAHDSLLFSNCSFENGEACAIFAGPFTVSMHKSSLLIAGMYSFLNAGSGSNQSNHMYKLGPIHQGIVERGSKTTSDSYILWPARIGAFSLVMGRHHHHSDTSDMPFSYLIEKDDETYLVPGVNLRSVGTIRDAQKWPKRDKRTDPNRLDMINYNLLSPYTIQKMLKAVDILTNLQTLVGETSEIYYYQNTRIKGSSLQNALKFYRMAINKFLGNSLIKRLEGTQFSSIEEVRRQLVPTTAEGAGEWVDLSGLILPKDQLDGLIEHIENGQINTLEMAEAFFHLTHQSYYDMEWTWAYRKIEEYYGIRLNEITAEKIIELVEIWKSSVIGLDELLYKDAKKEFSLTSMTGFGVDGTRKEKEEDFEVVRGAFEQNPFVTAVKEHISTKRALGDELIGRMNRICNPEG</sequence>
<dbReference type="EMBL" id="JACHOC010000003">
    <property type="protein sequence ID" value="MBB4622242.1"/>
    <property type="molecule type" value="Genomic_DNA"/>
</dbReference>
<comment type="caution">
    <text evidence="3">The sequence shown here is derived from an EMBL/GenBank/DDBJ whole genome shotgun (WGS) entry which is preliminary data.</text>
</comment>
<dbReference type="InterPro" id="IPR049208">
    <property type="entry name" value="DUF6819"/>
</dbReference>
<feature type="domain" description="DUF6819" evidence="2">
    <location>
        <begin position="489"/>
        <end position="658"/>
    </location>
</feature>
<evidence type="ECO:0000259" key="2">
    <source>
        <dbReference type="Pfam" id="PF20683"/>
    </source>
</evidence>
<evidence type="ECO:0000313" key="4">
    <source>
        <dbReference type="Proteomes" id="UP000533637"/>
    </source>
</evidence>
<dbReference type="InterPro" id="IPR032533">
    <property type="entry name" value="DUF4954"/>
</dbReference>
<dbReference type="Pfam" id="PF20683">
    <property type="entry name" value="DUF6819"/>
    <property type="match status" value="1"/>
</dbReference>